<dbReference type="PANTHER" id="PTHR47958">
    <property type="entry name" value="ATP-DEPENDENT RNA HELICASE DBP3"/>
    <property type="match status" value="1"/>
</dbReference>
<dbReference type="InterPro" id="IPR014014">
    <property type="entry name" value="RNA_helicase_DEAD_Q_motif"/>
</dbReference>
<dbReference type="InterPro" id="IPR001650">
    <property type="entry name" value="Helicase_C-like"/>
</dbReference>
<reference evidence="11" key="1">
    <citation type="journal article" date="2020" name="Nature">
        <title>Giant virus diversity and host interactions through global metagenomics.</title>
        <authorList>
            <person name="Schulz F."/>
            <person name="Roux S."/>
            <person name="Paez-Espino D."/>
            <person name="Jungbluth S."/>
            <person name="Walsh D.A."/>
            <person name="Denef V.J."/>
            <person name="McMahon K.D."/>
            <person name="Konstantinidis K.T."/>
            <person name="Eloe-Fadrosh E.A."/>
            <person name="Kyrpides N.C."/>
            <person name="Woyke T."/>
        </authorList>
    </citation>
    <scope>NUCLEOTIDE SEQUENCE</scope>
    <source>
        <strain evidence="11">GVMAG-M-3300025874-2</strain>
    </source>
</reference>
<dbReference type="Pfam" id="PF00270">
    <property type="entry name" value="DEAD"/>
    <property type="match status" value="1"/>
</dbReference>
<evidence type="ECO:0000256" key="6">
    <source>
        <dbReference type="ARBA" id="ARBA00022884"/>
    </source>
</evidence>
<evidence type="ECO:0000259" key="10">
    <source>
        <dbReference type="PROSITE" id="PS51195"/>
    </source>
</evidence>
<feature type="domain" description="DEAD-box RNA helicase Q" evidence="10">
    <location>
        <begin position="19"/>
        <end position="47"/>
    </location>
</feature>
<proteinExistence type="predicted"/>
<dbReference type="PROSITE" id="PS51195">
    <property type="entry name" value="Q_MOTIF"/>
    <property type="match status" value="1"/>
</dbReference>
<dbReference type="GO" id="GO:0005524">
    <property type="term" value="F:ATP binding"/>
    <property type="evidence" value="ECO:0007669"/>
    <property type="project" value="UniProtKB-KW"/>
</dbReference>
<dbReference type="GO" id="GO:0003724">
    <property type="term" value="F:RNA helicase activity"/>
    <property type="evidence" value="ECO:0007669"/>
    <property type="project" value="UniProtKB-EC"/>
</dbReference>
<feature type="domain" description="Helicase ATP-binding" evidence="8">
    <location>
        <begin position="50"/>
        <end position="220"/>
    </location>
</feature>
<organism evidence="11">
    <name type="scientific">viral metagenome</name>
    <dbReference type="NCBI Taxonomy" id="1070528"/>
    <lineage>
        <taxon>unclassified sequences</taxon>
        <taxon>metagenomes</taxon>
        <taxon>organismal metagenomes</taxon>
    </lineage>
</organism>
<evidence type="ECO:0000256" key="5">
    <source>
        <dbReference type="ARBA" id="ARBA00022840"/>
    </source>
</evidence>
<keyword evidence="6" id="KW-0694">RNA-binding</keyword>
<dbReference type="InterPro" id="IPR014001">
    <property type="entry name" value="Helicase_ATP-bd"/>
</dbReference>
<feature type="domain" description="Helicase C-terminal" evidence="9">
    <location>
        <begin position="231"/>
        <end position="392"/>
    </location>
</feature>
<keyword evidence="5" id="KW-0067">ATP-binding</keyword>
<keyword evidence="3" id="KW-0378">Hydrolase</keyword>
<evidence type="ECO:0000259" key="9">
    <source>
        <dbReference type="PROSITE" id="PS51194"/>
    </source>
</evidence>
<dbReference type="InterPro" id="IPR011545">
    <property type="entry name" value="DEAD/DEAH_box_helicase_dom"/>
</dbReference>
<dbReference type="FunFam" id="3.40.50.300:FF:000031">
    <property type="entry name" value="Eukaryotic initiation factor 4A-III"/>
    <property type="match status" value="1"/>
</dbReference>
<evidence type="ECO:0000256" key="4">
    <source>
        <dbReference type="ARBA" id="ARBA00022806"/>
    </source>
</evidence>
<evidence type="ECO:0000256" key="7">
    <source>
        <dbReference type="ARBA" id="ARBA00047984"/>
    </source>
</evidence>
<dbReference type="SMART" id="SM00487">
    <property type="entry name" value="DEXDc"/>
    <property type="match status" value="1"/>
</dbReference>
<dbReference type="EC" id="3.6.4.13" evidence="1"/>
<sequence>MNTLEEHDITINEEITAVSKFEDMGLSEEMLNGLYSFGFEKPSLIQQKAICPIISGRDIIAQSQSGTGKTATFLIGILHKIDPSVKKLQSIILAPTRELANQISNVAVQISKYMNINIKTVIGGVKRSKYSYDYADVNHIIIGTPGRISDSLNRGTINVSDLKIMVLDEADEMLSHGFRDQLINILKYIPTESQIGLFSATIPPDMMKITNKFMNNPLQILVKKNDVTLDGIKQYYVAIENEQEKFECICALYSTINITQSIIYANYKKTVEWLTKNMQDKDFPVDCICGGMSTEERSDIMKRFRSGDIRVLISTDLLSRGIDVQQISLVVNYDIPFEKETYVHRIGRSGRYGRKGVAINLVNQKDFQRFKTIQETYETVIEELPEDIASLI</sequence>
<evidence type="ECO:0000256" key="1">
    <source>
        <dbReference type="ARBA" id="ARBA00012552"/>
    </source>
</evidence>
<dbReference type="Gene3D" id="3.40.50.300">
    <property type="entry name" value="P-loop containing nucleotide triphosphate hydrolases"/>
    <property type="match status" value="2"/>
</dbReference>
<dbReference type="SMART" id="SM00490">
    <property type="entry name" value="HELICc"/>
    <property type="match status" value="1"/>
</dbReference>
<dbReference type="SUPFAM" id="SSF52540">
    <property type="entry name" value="P-loop containing nucleoside triphosphate hydrolases"/>
    <property type="match status" value="1"/>
</dbReference>
<dbReference type="EMBL" id="MN740346">
    <property type="protein sequence ID" value="QHU01633.1"/>
    <property type="molecule type" value="Genomic_DNA"/>
</dbReference>
<dbReference type="GO" id="GO:0003723">
    <property type="term" value="F:RNA binding"/>
    <property type="evidence" value="ECO:0007669"/>
    <property type="project" value="UniProtKB-KW"/>
</dbReference>
<evidence type="ECO:0000259" key="8">
    <source>
        <dbReference type="PROSITE" id="PS51192"/>
    </source>
</evidence>
<evidence type="ECO:0000256" key="3">
    <source>
        <dbReference type="ARBA" id="ARBA00022801"/>
    </source>
</evidence>
<accession>A0A6C0J8P7</accession>
<dbReference type="FunFam" id="3.40.50.300:FF:000849">
    <property type="entry name" value="ATP-dependent RNA helicase DBP5"/>
    <property type="match status" value="1"/>
</dbReference>
<dbReference type="InterPro" id="IPR027417">
    <property type="entry name" value="P-loop_NTPase"/>
</dbReference>
<dbReference type="PROSITE" id="PS51194">
    <property type="entry name" value="HELICASE_CTER"/>
    <property type="match status" value="1"/>
</dbReference>
<dbReference type="CDD" id="cd18787">
    <property type="entry name" value="SF2_C_DEAD"/>
    <property type="match status" value="1"/>
</dbReference>
<evidence type="ECO:0000256" key="2">
    <source>
        <dbReference type="ARBA" id="ARBA00022741"/>
    </source>
</evidence>
<dbReference type="PROSITE" id="PS00039">
    <property type="entry name" value="DEAD_ATP_HELICASE"/>
    <property type="match status" value="1"/>
</dbReference>
<dbReference type="AlphaFoldDB" id="A0A6C0J8P7"/>
<dbReference type="PROSITE" id="PS51192">
    <property type="entry name" value="HELICASE_ATP_BIND_1"/>
    <property type="match status" value="1"/>
</dbReference>
<dbReference type="GO" id="GO:0016787">
    <property type="term" value="F:hydrolase activity"/>
    <property type="evidence" value="ECO:0007669"/>
    <property type="project" value="UniProtKB-KW"/>
</dbReference>
<comment type="catalytic activity">
    <reaction evidence="7">
        <text>ATP + H2O = ADP + phosphate + H(+)</text>
        <dbReference type="Rhea" id="RHEA:13065"/>
        <dbReference type="ChEBI" id="CHEBI:15377"/>
        <dbReference type="ChEBI" id="CHEBI:15378"/>
        <dbReference type="ChEBI" id="CHEBI:30616"/>
        <dbReference type="ChEBI" id="CHEBI:43474"/>
        <dbReference type="ChEBI" id="CHEBI:456216"/>
        <dbReference type="EC" id="3.6.4.13"/>
    </reaction>
</comment>
<keyword evidence="2" id="KW-0547">Nucleotide-binding</keyword>
<name>A0A6C0J8P7_9ZZZZ</name>
<dbReference type="InterPro" id="IPR000629">
    <property type="entry name" value="RNA-helicase_DEAD-box_CS"/>
</dbReference>
<protein>
    <recommendedName>
        <fullName evidence="1">RNA helicase</fullName>
        <ecNumber evidence="1">3.6.4.13</ecNumber>
    </recommendedName>
</protein>
<dbReference type="Pfam" id="PF00271">
    <property type="entry name" value="Helicase_C"/>
    <property type="match status" value="1"/>
</dbReference>
<keyword evidence="4" id="KW-0347">Helicase</keyword>
<evidence type="ECO:0000313" key="11">
    <source>
        <dbReference type="EMBL" id="QHU01633.1"/>
    </source>
</evidence>